<keyword evidence="2" id="KW-1185">Reference proteome</keyword>
<accession>A0ABQ6HAD4</accession>
<dbReference type="InterPro" id="IPR018330">
    <property type="entry name" value="RecT_fam"/>
</dbReference>
<name>A0ABQ6HAD4_9GAMM</name>
<reference evidence="1 2" key="1">
    <citation type="submission" date="2023-03" db="EMBL/GenBank/DDBJ databases">
        <title>Thalassotalea loyana LMG 22536T draft genome sequence.</title>
        <authorList>
            <person name="Sawabe T."/>
        </authorList>
    </citation>
    <scope>NUCLEOTIDE SEQUENCE [LARGE SCALE GENOMIC DNA]</scope>
    <source>
        <strain evidence="1 2">LMG 22536</strain>
    </source>
</reference>
<protein>
    <submittedName>
        <fullName evidence="1">Enterohemolysin</fullName>
    </submittedName>
</protein>
<evidence type="ECO:0000313" key="1">
    <source>
        <dbReference type="EMBL" id="GLX85093.1"/>
    </source>
</evidence>
<dbReference type="Pfam" id="PF03837">
    <property type="entry name" value="RecT"/>
    <property type="match status" value="1"/>
</dbReference>
<gene>
    <name evidence="1" type="ORF">tloyanaT_13450</name>
</gene>
<evidence type="ECO:0000313" key="2">
    <source>
        <dbReference type="Proteomes" id="UP001157134"/>
    </source>
</evidence>
<organism evidence="1 2">
    <name type="scientific">Thalassotalea loyana</name>
    <dbReference type="NCBI Taxonomy" id="280483"/>
    <lineage>
        <taxon>Bacteria</taxon>
        <taxon>Pseudomonadati</taxon>
        <taxon>Pseudomonadota</taxon>
        <taxon>Gammaproteobacteria</taxon>
        <taxon>Alteromonadales</taxon>
        <taxon>Colwelliaceae</taxon>
        <taxon>Thalassotalea</taxon>
    </lineage>
</organism>
<dbReference type="RefSeq" id="WP_284296863.1">
    <property type="nucleotide sequence ID" value="NZ_BSSV01000002.1"/>
</dbReference>
<proteinExistence type="predicted"/>
<dbReference type="EMBL" id="BSSV01000002">
    <property type="protein sequence ID" value="GLX85093.1"/>
    <property type="molecule type" value="Genomic_DNA"/>
</dbReference>
<comment type="caution">
    <text evidence="1">The sequence shown here is derived from an EMBL/GenBank/DDBJ whole genome shotgun (WGS) entry which is preliminary data.</text>
</comment>
<sequence length="318" mass="35198">MNNVANINVNETGSTALSNTTDMLLNPTVMQQMDALATMMAGGKATVPQHLQGNPADCMAIVMQAAQWGMNPFAVAQKTHLVSGQLGYEAQLVNAVISSSRAIQGRFKYEWFGNWENVLGKVVQKTNQNGKKYIAPNWSFEDERGCGVRVSAILRGETTPTTLELLLTQAQTRNSTLWGSDPKQQLAYLALKRFARLYTPDVIMGVYTSDELMQPQGEIEINPITTTQSESLNSIIEEVNTEQNAEQENVANQAVCDEDGVEHSDHTMAKYIDQLEAADQLDILQAVFEQAWNWAKANKLAQAAANFKNTYDARLLEF</sequence>
<dbReference type="Proteomes" id="UP001157134">
    <property type="component" value="Unassembled WGS sequence"/>
</dbReference>